<dbReference type="GO" id="GO:0005737">
    <property type="term" value="C:cytoplasm"/>
    <property type="evidence" value="ECO:0007669"/>
    <property type="project" value="UniProtKB-SubCell"/>
</dbReference>
<dbReference type="Pfam" id="PF13181">
    <property type="entry name" value="TPR_8"/>
    <property type="match status" value="1"/>
</dbReference>
<evidence type="ECO:0000256" key="3">
    <source>
        <dbReference type="ARBA" id="ARBA00022737"/>
    </source>
</evidence>
<evidence type="ECO:0000256" key="1">
    <source>
        <dbReference type="ARBA" id="ARBA00004496"/>
    </source>
</evidence>
<gene>
    <name evidence="7" type="ORF">DCC35_06570</name>
</gene>
<accession>A0A4D7JRK9</accession>
<feature type="repeat" description="TPR" evidence="6">
    <location>
        <begin position="212"/>
        <end position="245"/>
    </location>
</feature>
<dbReference type="AlphaFoldDB" id="A0A4D7JRK9"/>
<reference evidence="7 8" key="1">
    <citation type="submission" date="2018-04" db="EMBL/GenBank/DDBJ databases">
        <title>Complete genome uncultured novel isolate.</title>
        <authorList>
            <person name="Merlino G."/>
        </authorList>
    </citation>
    <scope>NUCLEOTIDE SEQUENCE [LARGE SCALE GENOMIC DNA]</scope>
    <source>
        <strain evidence="8">R1DC9</strain>
    </source>
</reference>
<organism evidence="7 8">
    <name type="scientific">Mangrovivirga cuniculi</name>
    <dbReference type="NCBI Taxonomy" id="2715131"/>
    <lineage>
        <taxon>Bacteria</taxon>
        <taxon>Pseudomonadati</taxon>
        <taxon>Bacteroidota</taxon>
        <taxon>Cytophagia</taxon>
        <taxon>Cytophagales</taxon>
        <taxon>Mangrovivirgaceae</taxon>
        <taxon>Mangrovivirga</taxon>
    </lineage>
</organism>
<keyword evidence="4 6" id="KW-0802">TPR repeat</keyword>
<dbReference type="PANTHER" id="PTHR46630">
    <property type="entry name" value="TETRATRICOPEPTIDE REPEAT PROTEIN 29"/>
    <property type="match status" value="1"/>
</dbReference>
<name>A0A4D7JRK9_9BACT</name>
<evidence type="ECO:0000313" key="7">
    <source>
        <dbReference type="EMBL" id="QCK14426.1"/>
    </source>
</evidence>
<evidence type="ECO:0000256" key="2">
    <source>
        <dbReference type="ARBA" id="ARBA00022490"/>
    </source>
</evidence>
<protein>
    <submittedName>
        <fullName evidence="7">Uncharacterized protein</fullName>
    </submittedName>
</protein>
<evidence type="ECO:0000256" key="4">
    <source>
        <dbReference type="ARBA" id="ARBA00022803"/>
    </source>
</evidence>
<dbReference type="Proteomes" id="UP000298616">
    <property type="component" value="Chromosome"/>
</dbReference>
<dbReference type="SUPFAM" id="SSF48452">
    <property type="entry name" value="TPR-like"/>
    <property type="match status" value="2"/>
</dbReference>
<dbReference type="OrthoDB" id="1269247at2"/>
<dbReference type="Pfam" id="PF13424">
    <property type="entry name" value="TPR_12"/>
    <property type="match status" value="2"/>
</dbReference>
<sequence length="380" mass="43212">MKFEGQIYFIIFILFLLSAGSIQSQEIDNPYIDSLNKILKTDSISNNQEQRLIILNEIANQHYIKGDFREAHSKYNEVVSDSTNGIFEREIAKALSGLSHIEWRWGDNVSAINKAIKSIEIFKAINDTANICKASDILGGIYASLGKYGEAEKTYRQILKLTGATNDSVNEGSALEHIGIVKFFEGNYDSSILYYQKSYDIFNTINAPIRAAIAKSNIGEAYLYKGNYSKAIEYLEEAITEMEKESFRSGLIFANYSLGSSKTKLGQYKEGLKHYEKALELIKITGEFREKPFVLELMSENLDQQGDHARALELYKLSAEIKDSIDNIENRAAIEEIRTRYEVAEKERKNKILSDQNKQKEASIKVKNQMLLAQFLLVYC</sequence>
<dbReference type="Gene3D" id="1.25.40.10">
    <property type="entry name" value="Tetratricopeptide repeat domain"/>
    <property type="match status" value="2"/>
</dbReference>
<feature type="repeat" description="TPR" evidence="6">
    <location>
        <begin position="252"/>
        <end position="285"/>
    </location>
</feature>
<keyword evidence="2" id="KW-0963">Cytoplasm</keyword>
<proteinExistence type="inferred from homology"/>
<dbReference type="PROSITE" id="PS50005">
    <property type="entry name" value="TPR"/>
    <property type="match status" value="2"/>
</dbReference>
<dbReference type="PANTHER" id="PTHR46630:SF1">
    <property type="entry name" value="TETRATRICOPEPTIDE REPEAT PROTEIN 29"/>
    <property type="match status" value="1"/>
</dbReference>
<dbReference type="EMBL" id="CP028923">
    <property type="protein sequence ID" value="QCK14426.1"/>
    <property type="molecule type" value="Genomic_DNA"/>
</dbReference>
<evidence type="ECO:0000256" key="6">
    <source>
        <dbReference type="PROSITE-ProRule" id="PRU00339"/>
    </source>
</evidence>
<comment type="subcellular location">
    <subcellularLocation>
        <location evidence="1">Cytoplasm</location>
    </subcellularLocation>
</comment>
<evidence type="ECO:0000313" key="8">
    <source>
        <dbReference type="Proteomes" id="UP000298616"/>
    </source>
</evidence>
<keyword evidence="3" id="KW-0677">Repeat</keyword>
<dbReference type="KEGG" id="fpf:DCC35_06570"/>
<dbReference type="InterPro" id="IPR019734">
    <property type="entry name" value="TPR_rpt"/>
</dbReference>
<dbReference type="RefSeq" id="WP_137090017.1">
    <property type="nucleotide sequence ID" value="NZ_CP028923.1"/>
</dbReference>
<dbReference type="SMART" id="SM00028">
    <property type="entry name" value="TPR"/>
    <property type="match status" value="5"/>
</dbReference>
<comment type="similarity">
    <text evidence="5">Belongs to the Rap family.</text>
</comment>
<dbReference type="InterPro" id="IPR011990">
    <property type="entry name" value="TPR-like_helical_dom_sf"/>
</dbReference>
<dbReference type="InterPro" id="IPR051476">
    <property type="entry name" value="Bac_ResReg_Asp_Phosphatase"/>
</dbReference>
<keyword evidence="8" id="KW-1185">Reference proteome</keyword>
<evidence type="ECO:0000256" key="5">
    <source>
        <dbReference type="ARBA" id="ARBA00038253"/>
    </source>
</evidence>